<dbReference type="PRINTS" id="PR01438">
    <property type="entry name" value="UNVRSLSTRESS"/>
</dbReference>
<dbReference type="InterPro" id="IPR006015">
    <property type="entry name" value="Universal_stress_UspA"/>
</dbReference>
<dbReference type="EMBL" id="BMNH01000004">
    <property type="protein sequence ID" value="GGO66748.1"/>
    <property type="molecule type" value="Genomic_DNA"/>
</dbReference>
<dbReference type="Proteomes" id="UP000646523">
    <property type="component" value="Unassembled WGS sequence"/>
</dbReference>
<evidence type="ECO:0000313" key="3">
    <source>
        <dbReference type="EMBL" id="GGO66748.1"/>
    </source>
</evidence>
<dbReference type="PANTHER" id="PTHR46268">
    <property type="entry name" value="STRESS RESPONSE PROTEIN NHAX"/>
    <property type="match status" value="1"/>
</dbReference>
<dbReference type="SUPFAM" id="SSF52402">
    <property type="entry name" value="Adenine nucleotide alpha hydrolases-like"/>
    <property type="match status" value="2"/>
</dbReference>
<dbReference type="Gene3D" id="3.40.50.620">
    <property type="entry name" value="HUPs"/>
    <property type="match status" value="2"/>
</dbReference>
<dbReference type="InterPro" id="IPR014729">
    <property type="entry name" value="Rossmann-like_a/b/a_fold"/>
</dbReference>
<evidence type="ECO:0000256" key="1">
    <source>
        <dbReference type="ARBA" id="ARBA00008791"/>
    </source>
</evidence>
<dbReference type="AlphaFoldDB" id="A0A918DHM9"/>
<gene>
    <name evidence="3" type="ORF">GCM10012289_21510</name>
</gene>
<evidence type="ECO:0000313" key="4">
    <source>
        <dbReference type="Proteomes" id="UP000646523"/>
    </source>
</evidence>
<feature type="domain" description="UspA" evidence="2">
    <location>
        <begin position="148"/>
        <end position="281"/>
    </location>
</feature>
<accession>A0A918DHM9</accession>
<comment type="similarity">
    <text evidence="1">Belongs to the universal stress protein A family.</text>
</comment>
<dbReference type="Pfam" id="PF00582">
    <property type="entry name" value="Usp"/>
    <property type="match status" value="2"/>
</dbReference>
<organism evidence="3 4">
    <name type="scientific">Nonomuraea cavernae</name>
    <dbReference type="NCBI Taxonomy" id="2045107"/>
    <lineage>
        <taxon>Bacteria</taxon>
        <taxon>Bacillati</taxon>
        <taxon>Actinomycetota</taxon>
        <taxon>Actinomycetes</taxon>
        <taxon>Streptosporangiales</taxon>
        <taxon>Streptosporangiaceae</taxon>
        <taxon>Nonomuraea</taxon>
    </lineage>
</organism>
<dbReference type="PANTHER" id="PTHR46268:SF6">
    <property type="entry name" value="UNIVERSAL STRESS PROTEIN UP12"/>
    <property type="match status" value="1"/>
</dbReference>
<comment type="caution">
    <text evidence="3">The sequence shown here is derived from an EMBL/GenBank/DDBJ whole genome shotgun (WGS) entry which is preliminary data.</text>
</comment>
<proteinExistence type="inferred from homology"/>
<protein>
    <submittedName>
        <fullName evidence="3">Universal stress protein</fullName>
    </submittedName>
</protein>
<reference evidence="3" key="2">
    <citation type="submission" date="2020-09" db="EMBL/GenBank/DDBJ databases">
        <authorList>
            <person name="Sun Q."/>
            <person name="Zhou Y."/>
        </authorList>
    </citation>
    <scope>NUCLEOTIDE SEQUENCE</scope>
    <source>
        <strain evidence="3">CGMCC 4.7368</strain>
    </source>
</reference>
<reference evidence="3" key="1">
    <citation type="journal article" date="2014" name="Int. J. Syst. Evol. Microbiol.">
        <title>Complete genome sequence of Corynebacterium casei LMG S-19264T (=DSM 44701T), isolated from a smear-ripened cheese.</title>
        <authorList>
            <consortium name="US DOE Joint Genome Institute (JGI-PGF)"/>
            <person name="Walter F."/>
            <person name="Albersmeier A."/>
            <person name="Kalinowski J."/>
            <person name="Ruckert C."/>
        </authorList>
    </citation>
    <scope>NUCLEOTIDE SEQUENCE</scope>
    <source>
        <strain evidence="3">CGMCC 4.7368</strain>
    </source>
</reference>
<dbReference type="InterPro" id="IPR006016">
    <property type="entry name" value="UspA"/>
</dbReference>
<dbReference type="RefSeq" id="WP_189123860.1">
    <property type="nucleotide sequence ID" value="NZ_BMNH01000004.1"/>
</dbReference>
<feature type="domain" description="UspA" evidence="2">
    <location>
        <begin position="7"/>
        <end position="139"/>
    </location>
</feature>
<name>A0A918DHM9_9ACTN</name>
<sequence length="283" mass="30135">MREELGVVIGVDRSPSSRRALRWAAAEAEARKLPLTVCHAWEWPYHEWPGEVVPLELARRPAARLLDLAAAWARRHHPGVPVNTVLERGAAAALLIDLSRTADLVVVGSRGYRGLAGLLAGSVSTQVATRVACPVIVVRGQVDPALDVVVGFDGSPAAMGALRFAAHQAHLREVGLRVVVARRDRGEEAGQEDQLARADDRARDELVLLKRDHPGLEAEVELVNEPAREALTAAAEKASLLVVGPRGLAGSRGVGGVRGLLLGSISQAMIQHAPCPVAVVHRT</sequence>
<keyword evidence="4" id="KW-1185">Reference proteome</keyword>
<evidence type="ECO:0000259" key="2">
    <source>
        <dbReference type="Pfam" id="PF00582"/>
    </source>
</evidence>